<protein>
    <recommendedName>
        <fullName evidence="10">DUF803-domain-containing protein</fullName>
    </recommendedName>
</protein>
<keyword evidence="9" id="KW-1185">Reference proteome</keyword>
<evidence type="ECO:0000256" key="4">
    <source>
        <dbReference type="ARBA" id="ARBA00023136"/>
    </source>
</evidence>
<evidence type="ECO:0000256" key="3">
    <source>
        <dbReference type="ARBA" id="ARBA00022989"/>
    </source>
</evidence>
<dbReference type="PANTHER" id="PTHR12570:SF9">
    <property type="entry name" value="MAGNESIUM TRANSPORTER NIPA8-RELATED"/>
    <property type="match status" value="1"/>
</dbReference>
<keyword evidence="4 6" id="KW-0472">Membrane</keyword>
<feature type="transmembrane region" description="Helical" evidence="6">
    <location>
        <begin position="585"/>
        <end position="607"/>
    </location>
</feature>
<feature type="transmembrane region" description="Helical" evidence="6">
    <location>
        <begin position="614"/>
        <end position="636"/>
    </location>
</feature>
<dbReference type="InterPro" id="IPR008521">
    <property type="entry name" value="Mg_trans_NIPA"/>
</dbReference>
<dbReference type="Proteomes" id="UP000070444">
    <property type="component" value="Unassembled WGS sequence"/>
</dbReference>
<evidence type="ECO:0000256" key="2">
    <source>
        <dbReference type="ARBA" id="ARBA00022692"/>
    </source>
</evidence>
<feature type="chain" id="PRO_5007294398" description="DUF803-domain-containing protein" evidence="7">
    <location>
        <begin position="20"/>
        <end position="674"/>
    </location>
</feature>
<dbReference type="InterPro" id="IPR037185">
    <property type="entry name" value="EmrE-like"/>
</dbReference>
<dbReference type="AlphaFoldDB" id="A0A137P2N4"/>
<dbReference type="GO" id="GO:0016020">
    <property type="term" value="C:membrane"/>
    <property type="evidence" value="ECO:0007669"/>
    <property type="project" value="UniProtKB-SubCell"/>
</dbReference>
<evidence type="ECO:0008006" key="10">
    <source>
        <dbReference type="Google" id="ProtNLM"/>
    </source>
</evidence>
<dbReference type="GO" id="GO:0015095">
    <property type="term" value="F:magnesium ion transmembrane transporter activity"/>
    <property type="evidence" value="ECO:0007669"/>
    <property type="project" value="InterPro"/>
</dbReference>
<dbReference type="OrthoDB" id="165382at2759"/>
<dbReference type="OMA" id="THRSKHY"/>
<dbReference type="EMBL" id="KQ964545">
    <property type="protein sequence ID" value="KXN69164.1"/>
    <property type="molecule type" value="Genomic_DNA"/>
</dbReference>
<feature type="region of interest" description="Disordered" evidence="5">
    <location>
        <begin position="196"/>
        <end position="284"/>
    </location>
</feature>
<name>A0A137P2N4_CONC2</name>
<keyword evidence="2 6" id="KW-0812">Transmembrane</keyword>
<evidence type="ECO:0000313" key="9">
    <source>
        <dbReference type="Proteomes" id="UP000070444"/>
    </source>
</evidence>
<dbReference type="PANTHER" id="PTHR12570">
    <property type="match status" value="1"/>
</dbReference>
<evidence type="ECO:0000256" key="7">
    <source>
        <dbReference type="SAM" id="SignalP"/>
    </source>
</evidence>
<feature type="transmembrane region" description="Helical" evidence="6">
    <location>
        <begin position="322"/>
        <end position="346"/>
    </location>
</feature>
<dbReference type="Pfam" id="PF05653">
    <property type="entry name" value="Mg_trans_NIPA"/>
    <property type="match status" value="2"/>
</dbReference>
<proteinExistence type="predicted"/>
<keyword evidence="7" id="KW-0732">Signal</keyword>
<feature type="transmembrane region" description="Helical" evidence="6">
    <location>
        <begin position="648"/>
        <end position="666"/>
    </location>
</feature>
<evidence type="ECO:0000313" key="8">
    <source>
        <dbReference type="EMBL" id="KXN69164.1"/>
    </source>
</evidence>
<feature type="compositionally biased region" description="Polar residues" evidence="5">
    <location>
        <begin position="207"/>
        <end position="241"/>
    </location>
</feature>
<feature type="signal peptide" evidence="7">
    <location>
        <begin position="1"/>
        <end position="19"/>
    </location>
</feature>
<dbReference type="SUPFAM" id="SSF103481">
    <property type="entry name" value="Multidrug resistance efflux transporter EmrE"/>
    <property type="match status" value="1"/>
</dbReference>
<feature type="transmembrane region" description="Helical" evidence="6">
    <location>
        <begin position="388"/>
        <end position="406"/>
    </location>
</feature>
<organism evidence="8 9">
    <name type="scientific">Conidiobolus coronatus (strain ATCC 28846 / CBS 209.66 / NRRL 28638)</name>
    <name type="common">Delacroixia coronata</name>
    <dbReference type="NCBI Taxonomy" id="796925"/>
    <lineage>
        <taxon>Eukaryota</taxon>
        <taxon>Fungi</taxon>
        <taxon>Fungi incertae sedis</taxon>
        <taxon>Zoopagomycota</taxon>
        <taxon>Entomophthoromycotina</taxon>
        <taxon>Entomophthoromycetes</taxon>
        <taxon>Entomophthorales</taxon>
        <taxon>Ancylistaceae</taxon>
        <taxon>Conidiobolus</taxon>
    </lineage>
</organism>
<feature type="transmembrane region" description="Helical" evidence="6">
    <location>
        <begin position="426"/>
        <end position="443"/>
    </location>
</feature>
<evidence type="ECO:0000256" key="6">
    <source>
        <dbReference type="SAM" id="Phobius"/>
    </source>
</evidence>
<gene>
    <name evidence="8" type="ORF">CONCODRAFT_71690</name>
</gene>
<evidence type="ECO:0000256" key="5">
    <source>
        <dbReference type="SAM" id="MobiDB-lite"/>
    </source>
</evidence>
<evidence type="ECO:0000256" key="1">
    <source>
        <dbReference type="ARBA" id="ARBA00004141"/>
    </source>
</evidence>
<accession>A0A137P2N4</accession>
<reference evidence="8 9" key="1">
    <citation type="journal article" date="2015" name="Genome Biol. Evol.">
        <title>Phylogenomic analyses indicate that early fungi evolved digesting cell walls of algal ancestors of land plants.</title>
        <authorList>
            <person name="Chang Y."/>
            <person name="Wang S."/>
            <person name="Sekimoto S."/>
            <person name="Aerts A.L."/>
            <person name="Choi C."/>
            <person name="Clum A."/>
            <person name="LaButti K.M."/>
            <person name="Lindquist E.A."/>
            <person name="Yee Ngan C."/>
            <person name="Ohm R.A."/>
            <person name="Salamov A.A."/>
            <person name="Grigoriev I.V."/>
            <person name="Spatafora J.W."/>
            <person name="Berbee M.L."/>
        </authorList>
    </citation>
    <scope>NUCLEOTIDE SEQUENCE [LARGE SCALE GENOMIC DNA]</scope>
    <source>
        <strain evidence="8 9">NRRL 28638</strain>
    </source>
</reference>
<dbReference type="Gene3D" id="1.10.3730.20">
    <property type="match status" value="1"/>
</dbReference>
<feature type="transmembrane region" description="Helical" evidence="6">
    <location>
        <begin position="162"/>
        <end position="182"/>
    </location>
</feature>
<feature type="region of interest" description="Disordered" evidence="5">
    <location>
        <begin position="453"/>
        <end position="472"/>
    </location>
</feature>
<sequence length="674" mass="75291">MIIPFYILNFLALIYNSQSCSLDTDCYNLNLPNEPTDLTTLANYYCISGTCKYLVKAGEFCNTQSDCLAYEYLKRSNQTLTNLNLCSPEFCTLESNCGGAWSLENSPNKNIQSTTCCSGVPLEGQCLAKGLNNVDVCGYSLTCNEHYGGASTCEKGKTQQNIWIGCLLVLLAGAVLNLGLNIQKYALNYHNKQPNLEECPNPEHNPPTRTNTPMPLSRSNSRYNRPQTSGNASPRSDTATSEDFPESSRRLNIITDPQEAPPLNRHKSLPASPTTPKSPRPFHQRTLSRASMAHSVKSFSEAIQSVKQQATKWERFVQRVMAIWSHSVISPLWVFGLFIYILGALLNFAALQFAPQSLVGPLGSVSLITNIILAPLINKEKISKTDFIGIMLIICGCVLAVVFAGVVPQNYRICVLLALFRRVQTIVYLIVICLLVILSFYYIHTIEHNMGEPTIPPNPHSSQQNQQAQDAGLNTVTEVNTSENFGEASEKEISQSDTQSPPVKKAWYKRLFHTIYSNYIWFMKTITPTFKEPLTHRSKHYKYALPIAYAVIAALMATLTTMFAKTLANLITESIFHNNNQFGNWLSWIILIVVVTTALLQLFWITMGLQRYDALLQVPVFYVIWTMFDIIGGGIYFNEFANFTALQYSMFGLGVVIIFSGVGVLAHRMKDVAI</sequence>
<comment type="subcellular location">
    <subcellularLocation>
        <location evidence="1">Membrane</location>
        <topology evidence="1">Multi-pass membrane protein</topology>
    </subcellularLocation>
</comment>
<feature type="transmembrane region" description="Helical" evidence="6">
    <location>
        <begin position="358"/>
        <end position="376"/>
    </location>
</feature>
<feature type="transmembrane region" description="Helical" evidence="6">
    <location>
        <begin position="543"/>
        <end position="565"/>
    </location>
</feature>
<keyword evidence="3 6" id="KW-1133">Transmembrane helix</keyword>